<evidence type="ECO:0000313" key="4">
    <source>
        <dbReference type="Proteomes" id="UP000219329"/>
    </source>
</evidence>
<gene>
    <name evidence="3" type="ORF">CNF02_12765</name>
</gene>
<organism evidence="3 4">
    <name type="scientific">OM182 bacterium MED-G28</name>
    <dbReference type="NCBI Taxonomy" id="1986256"/>
    <lineage>
        <taxon>Bacteria</taxon>
        <taxon>Pseudomonadati</taxon>
        <taxon>Pseudomonadota</taxon>
        <taxon>Gammaproteobacteria</taxon>
        <taxon>OMG group</taxon>
        <taxon>OM182 clade</taxon>
    </lineage>
</organism>
<reference evidence="3 4" key="1">
    <citation type="submission" date="2017-08" db="EMBL/GenBank/DDBJ databases">
        <title>Fine stratification of microbial communities through a metagenomic profile of the photic zone.</title>
        <authorList>
            <person name="Haro-Moreno J.M."/>
            <person name="Lopez-Perez M."/>
            <person name="De La Torre J."/>
            <person name="Picazo A."/>
            <person name="Camacho A."/>
            <person name="Rodriguez-Valera F."/>
        </authorList>
    </citation>
    <scope>NUCLEOTIDE SEQUENCE [LARGE SCALE GENOMIC DNA]</scope>
    <source>
        <strain evidence="3">MED-G28</strain>
    </source>
</reference>
<dbReference type="Proteomes" id="UP000219329">
    <property type="component" value="Unassembled WGS sequence"/>
</dbReference>
<name>A0A2A5W6R4_9GAMM</name>
<dbReference type="InterPro" id="IPR045670">
    <property type="entry name" value="DUF5916"/>
</dbReference>
<comment type="caution">
    <text evidence="3">The sequence shown here is derived from an EMBL/GenBank/DDBJ whole genome shotgun (WGS) entry which is preliminary data.</text>
</comment>
<feature type="domain" description="DUF5916" evidence="2">
    <location>
        <begin position="203"/>
        <end position="303"/>
    </location>
</feature>
<accession>A0A2A5W6R4</accession>
<dbReference type="AlphaFoldDB" id="A0A2A5W6R4"/>
<dbReference type="EMBL" id="NTJZ01000021">
    <property type="protein sequence ID" value="PDH32179.1"/>
    <property type="molecule type" value="Genomic_DNA"/>
</dbReference>
<dbReference type="SUPFAM" id="SSF56935">
    <property type="entry name" value="Porins"/>
    <property type="match status" value="1"/>
</dbReference>
<proteinExistence type="predicted"/>
<evidence type="ECO:0000313" key="3">
    <source>
        <dbReference type="EMBL" id="PDH32179.1"/>
    </source>
</evidence>
<dbReference type="CDD" id="cd09618">
    <property type="entry name" value="CBM9_like_2"/>
    <property type="match status" value="1"/>
</dbReference>
<feature type="region of interest" description="Disordered" evidence="1">
    <location>
        <begin position="1"/>
        <end position="26"/>
    </location>
</feature>
<sequence>MADTAWGGVNPTSGFSQVRPDEGQPATQKTEVFIGYTDDSLYIGVVAYDDDPEGIIFADSRRDSRLDETDSFQVIIDGLLDRQNGYIFGTTPSGLEYDAQVVNEATGPRFRGSNGAVNVNWDTTWEVATTISNIGWSAEMEIPFTALRYGSDDVQTWGINFQRNIRRNNEEVYWAPLDRQYNLYRVSEAGFLEGIRAPRQRNLQFTPYALSSSSRGGSIVSGTENNEEYGFDVKYSVTPSLTLDVTYNTDFAQVEADDLQVNLDRFSLFFPEKRPFFLENAGQFAIGVPREVELFFSRRIGVGAGGSQLPIEAGARLTGKVGSNTNIGLIGMRTEGLEGIASGNDFSVARVSQDLPNRSSIGFMFVERDGDGSALNNKGEDYNRTFAVDGRWGIGDETLVTSWAARTDTPGVSGRDFAGGLRGAYQSPEWEFRAGYSQVGENFNPEVGFLQRKGFRKIEGYVARTIRPDNFFGILELNPHIDYRGYWDFDGFQESGRLHVDSALEWESGTQLSTAINFTQEGVKEPFEIVRGVTVPVDEYEHEEMSFRFSSDPGAPFGLGLRGIVGGFFGGDRVNLEPTLRYRAGEKFSTELSWSHSDIDLPIPGGDFEVDLARLRLSYSFTPRISIQTLVQYNKRDNVLATNLRFAWLQSANSGLYLVYNEVDDSGLGGPRRNAQQFIIKYSRILDIFN</sequence>
<dbReference type="Pfam" id="PF19313">
    <property type="entry name" value="DUF5916"/>
    <property type="match status" value="1"/>
</dbReference>
<dbReference type="Gene3D" id="2.60.40.1190">
    <property type="match status" value="1"/>
</dbReference>
<evidence type="ECO:0000259" key="2">
    <source>
        <dbReference type="Pfam" id="PF19313"/>
    </source>
</evidence>
<evidence type="ECO:0000256" key="1">
    <source>
        <dbReference type="SAM" id="MobiDB-lite"/>
    </source>
</evidence>
<protein>
    <recommendedName>
        <fullName evidence="2">DUF5916 domain-containing protein</fullName>
    </recommendedName>
</protein>
<dbReference type="SUPFAM" id="SSF49344">
    <property type="entry name" value="CBD9-like"/>
    <property type="match status" value="1"/>
</dbReference>